<dbReference type="OrthoDB" id="287587at2"/>
<keyword evidence="4" id="KW-1185">Reference proteome</keyword>
<dbReference type="Proteomes" id="UP000239425">
    <property type="component" value="Unassembled WGS sequence"/>
</dbReference>
<dbReference type="PANTHER" id="PTHR14021:SF15">
    <property type="entry name" value="IRON-SULFUR CLUSTER CO-CHAPERONE PROTEIN HSCB"/>
    <property type="match status" value="1"/>
</dbReference>
<comment type="function">
    <text evidence="1">Co-chaperone involved in the maturation of iron-sulfur cluster-containing proteins. Seems to help targeting proteins to be folded toward HscA.</text>
</comment>
<accession>A0A2S5R7S4</accession>
<evidence type="ECO:0000313" key="4">
    <source>
        <dbReference type="Proteomes" id="UP000239425"/>
    </source>
</evidence>
<dbReference type="AlphaFoldDB" id="A0A2S5R7S4"/>
<proteinExistence type="predicted"/>
<reference evidence="3 4" key="1">
    <citation type="submission" date="2017-11" db="EMBL/GenBank/DDBJ databases">
        <title>Comparative genomic analysis of Holospora spp., intranuclear symbionts of paramecia.</title>
        <authorList>
            <person name="Garushyants S.K."/>
            <person name="Beliavskaya A."/>
            <person name="Malko D.B."/>
            <person name="Logacheva M.D."/>
            <person name="Rautian M.S."/>
            <person name="Gelfand M.S."/>
        </authorList>
    </citation>
    <scope>NUCLEOTIDE SEQUENCE [LARGE SCALE GENOMIC DNA]</scope>
    <source>
        <strain evidence="4">02AZ16</strain>
    </source>
</reference>
<dbReference type="SUPFAM" id="SSF46565">
    <property type="entry name" value="Chaperone J-domain"/>
    <property type="match status" value="1"/>
</dbReference>
<dbReference type="GO" id="GO:0001671">
    <property type="term" value="F:ATPase activator activity"/>
    <property type="evidence" value="ECO:0007669"/>
    <property type="project" value="InterPro"/>
</dbReference>
<comment type="caution">
    <text evidence="3">The sequence shown here is derived from an EMBL/GenBank/DDBJ whole genome shotgun (WGS) entry which is preliminary data.</text>
</comment>
<dbReference type="SMART" id="SM00271">
    <property type="entry name" value="DnaJ"/>
    <property type="match status" value="1"/>
</dbReference>
<evidence type="ECO:0000313" key="3">
    <source>
        <dbReference type="EMBL" id="PPE03343.1"/>
    </source>
</evidence>
<evidence type="ECO:0000256" key="1">
    <source>
        <dbReference type="ARBA" id="ARBA00025596"/>
    </source>
</evidence>
<name>A0A2S5R7S4_9PROT</name>
<dbReference type="RefSeq" id="WP_129591940.1">
    <property type="nucleotide sequence ID" value="NZ_PHHC01000110.1"/>
</dbReference>
<feature type="domain" description="J" evidence="2">
    <location>
        <begin position="9"/>
        <end position="71"/>
    </location>
</feature>
<dbReference type="EMBL" id="PHHC01000110">
    <property type="protein sequence ID" value="PPE03343.1"/>
    <property type="molecule type" value="Genomic_DNA"/>
</dbReference>
<protein>
    <recommendedName>
        <fullName evidence="2">J domain-containing protein</fullName>
    </recommendedName>
</protein>
<dbReference type="InterPro" id="IPR004640">
    <property type="entry name" value="HscB"/>
</dbReference>
<dbReference type="InterPro" id="IPR036869">
    <property type="entry name" value="J_dom_sf"/>
</dbReference>
<sequence length="142" mass="16901">MDFASIKRMDWFELFGLPKRFLMDLDVLEKAYLQKQKIVHPDSWGNHSSKVTAQLSAYINTVYTHLKTPSLRAEYMLKSVDAWPVPMYQEILVEIFTLKSQEDSSCLHDKYQEAIIKFDDEFRQTQYVQAQHAYMYICYLKQ</sequence>
<dbReference type="PANTHER" id="PTHR14021">
    <property type="entry name" value="IRON-SULFUR CLUSTER CO-CHAPERONE PROTEIN HSCB"/>
    <property type="match status" value="1"/>
</dbReference>
<evidence type="ECO:0000259" key="2">
    <source>
        <dbReference type="SMART" id="SM00271"/>
    </source>
</evidence>
<organism evidence="3 4">
    <name type="scientific">Holospora curviuscula</name>
    <dbReference type="NCBI Taxonomy" id="1082868"/>
    <lineage>
        <taxon>Bacteria</taxon>
        <taxon>Pseudomonadati</taxon>
        <taxon>Pseudomonadota</taxon>
        <taxon>Alphaproteobacteria</taxon>
        <taxon>Holosporales</taxon>
        <taxon>Holosporaceae</taxon>
        <taxon>Holospora</taxon>
    </lineage>
</organism>
<dbReference type="GO" id="GO:0044571">
    <property type="term" value="P:[2Fe-2S] cluster assembly"/>
    <property type="evidence" value="ECO:0007669"/>
    <property type="project" value="InterPro"/>
</dbReference>
<dbReference type="GO" id="GO:0051087">
    <property type="term" value="F:protein-folding chaperone binding"/>
    <property type="evidence" value="ECO:0007669"/>
    <property type="project" value="InterPro"/>
</dbReference>
<dbReference type="InterPro" id="IPR001623">
    <property type="entry name" value="DnaJ_domain"/>
</dbReference>
<dbReference type="Gene3D" id="1.10.287.110">
    <property type="entry name" value="DnaJ domain"/>
    <property type="match status" value="1"/>
</dbReference>
<gene>
    <name evidence="3" type="ORF">HCUR_01225</name>
</gene>